<keyword evidence="6 7" id="KW-0472">Membrane</keyword>
<evidence type="ECO:0000256" key="4">
    <source>
        <dbReference type="ARBA" id="ARBA00022692"/>
    </source>
</evidence>
<evidence type="ECO:0000313" key="11">
    <source>
        <dbReference type="Proteomes" id="UP000721861"/>
    </source>
</evidence>
<evidence type="ECO:0000256" key="2">
    <source>
        <dbReference type="ARBA" id="ARBA00005236"/>
    </source>
</evidence>
<keyword evidence="5 7" id="KW-1133">Transmembrane helix</keyword>
<dbReference type="Pfam" id="PF02687">
    <property type="entry name" value="FtsX"/>
    <property type="match status" value="1"/>
</dbReference>
<keyword evidence="3" id="KW-1003">Cell membrane</keyword>
<comment type="subcellular location">
    <subcellularLocation>
        <location evidence="1">Cell membrane</location>
        <topology evidence="1">Multi-pass membrane protein</topology>
    </subcellularLocation>
</comment>
<evidence type="ECO:0000256" key="5">
    <source>
        <dbReference type="ARBA" id="ARBA00022989"/>
    </source>
</evidence>
<feature type="transmembrane region" description="Helical" evidence="7">
    <location>
        <begin position="373"/>
        <end position="396"/>
    </location>
</feature>
<evidence type="ECO:0000259" key="8">
    <source>
        <dbReference type="Pfam" id="PF02687"/>
    </source>
</evidence>
<comment type="similarity">
    <text evidence="2">Belongs to the ABC-4 integral membrane protein family. LolC/E subfamily.</text>
</comment>
<dbReference type="PANTHER" id="PTHR30489:SF0">
    <property type="entry name" value="LIPOPROTEIN-RELEASING SYSTEM TRANSMEMBRANE PROTEIN LOLE"/>
    <property type="match status" value="1"/>
</dbReference>
<reference evidence="10 11" key="1">
    <citation type="journal article" date="2014" name="Int. J. Syst. Evol. Microbiol.">
        <title>Carboxylicivirga gen. nov. in the family Marinilabiliaceae with two novel species, Carboxylicivirga mesophila sp. nov. and Carboxylicivirga taeanensis sp. nov., and reclassification of Cytophaga fermentans as Saccharicrinis fermentans gen. nov., comb. nov.</title>
        <authorList>
            <person name="Yang S.H."/>
            <person name="Seo H.S."/>
            <person name="Woo J.H."/>
            <person name="Oh H.M."/>
            <person name="Jang H."/>
            <person name="Lee J.H."/>
            <person name="Kim S.J."/>
            <person name="Kwon K.K."/>
        </authorList>
    </citation>
    <scope>NUCLEOTIDE SEQUENCE [LARGE SCALE GENOMIC DNA]</scope>
    <source>
        <strain evidence="10 11">JCM 18290</strain>
    </source>
</reference>
<feature type="transmembrane region" description="Helical" evidence="7">
    <location>
        <begin position="326"/>
        <end position="352"/>
    </location>
</feature>
<protein>
    <submittedName>
        <fullName evidence="10">ABC transporter permease</fullName>
    </submittedName>
</protein>
<dbReference type="InterPro" id="IPR051447">
    <property type="entry name" value="Lipoprotein-release_system"/>
</dbReference>
<keyword evidence="11" id="KW-1185">Reference proteome</keyword>
<dbReference type="InterPro" id="IPR003838">
    <property type="entry name" value="ABC3_permease_C"/>
</dbReference>
<dbReference type="EMBL" id="JAGUCN010000031">
    <property type="protein sequence ID" value="MBS2213650.1"/>
    <property type="molecule type" value="Genomic_DNA"/>
</dbReference>
<evidence type="ECO:0000256" key="6">
    <source>
        <dbReference type="ARBA" id="ARBA00023136"/>
    </source>
</evidence>
<evidence type="ECO:0000256" key="7">
    <source>
        <dbReference type="SAM" id="Phobius"/>
    </source>
</evidence>
<sequence>MNIELFIARKIASGGLVGKKLAGPVIKVAMLGIILGMVVMIVSLAVGFGFKGEIREKISGFASHIQIMSYDYNYSPETNPISIDTSLEKEVELIEGVNYIQRFATKPGIIKANELIQGIVLKGVDQTYNWEFIQSIMVEGRIPVFTDSVRSDEVLISEDIASMLKLKVGDKIRMYFIQDTPLQRRLTITGIYNSHFPEYDKMFAFVDLRHIQKLNGWEDYQISGYEVGVSDFGLMHAVNDEIYYLTSAKIEEDGTMLRNRTIEQLQPQIFGWLDLLDTNVYVILILIILVASFNMISGLLILILERTNMIGILKALGSEDWSLRKVFVYLSGFIIGRGLLWGNIIGILVCIIQKYTHLIKLDPANYYLSTVPIYITPIDLLLLNIGVLVVTISMMLGPSYLVARILPVKAIRFN</sequence>
<name>A0ABS5KF75_9BACT</name>
<feature type="domain" description="ABC3 transporter permease C-terminal" evidence="8">
    <location>
        <begin position="282"/>
        <end position="405"/>
    </location>
</feature>
<evidence type="ECO:0000256" key="3">
    <source>
        <dbReference type="ARBA" id="ARBA00022475"/>
    </source>
</evidence>
<keyword evidence="4 7" id="KW-0812">Transmembrane</keyword>
<dbReference type="Proteomes" id="UP000721861">
    <property type="component" value="Unassembled WGS sequence"/>
</dbReference>
<dbReference type="InterPro" id="IPR025857">
    <property type="entry name" value="MacB_PCD"/>
</dbReference>
<dbReference type="RefSeq" id="WP_212231142.1">
    <property type="nucleotide sequence ID" value="NZ_JAGUCN010000031.1"/>
</dbReference>
<comment type="caution">
    <text evidence="10">The sequence shown here is derived from an EMBL/GenBank/DDBJ whole genome shotgun (WGS) entry which is preliminary data.</text>
</comment>
<dbReference type="Pfam" id="PF12704">
    <property type="entry name" value="MacB_PCD"/>
    <property type="match status" value="1"/>
</dbReference>
<organism evidence="10 11">
    <name type="scientific">Carboxylicivirga mesophila</name>
    <dbReference type="NCBI Taxonomy" id="1166478"/>
    <lineage>
        <taxon>Bacteria</taxon>
        <taxon>Pseudomonadati</taxon>
        <taxon>Bacteroidota</taxon>
        <taxon>Bacteroidia</taxon>
        <taxon>Marinilabiliales</taxon>
        <taxon>Marinilabiliaceae</taxon>
        <taxon>Carboxylicivirga</taxon>
    </lineage>
</organism>
<gene>
    <name evidence="10" type="ORF">KEM09_19735</name>
</gene>
<evidence type="ECO:0000259" key="9">
    <source>
        <dbReference type="Pfam" id="PF12704"/>
    </source>
</evidence>
<accession>A0ABS5KF75</accession>
<feature type="transmembrane region" description="Helical" evidence="7">
    <location>
        <begin position="280"/>
        <end position="304"/>
    </location>
</feature>
<evidence type="ECO:0000313" key="10">
    <source>
        <dbReference type="EMBL" id="MBS2213650.1"/>
    </source>
</evidence>
<dbReference type="PANTHER" id="PTHR30489">
    <property type="entry name" value="LIPOPROTEIN-RELEASING SYSTEM TRANSMEMBRANE PROTEIN LOLE"/>
    <property type="match status" value="1"/>
</dbReference>
<feature type="domain" description="MacB-like periplasmic core" evidence="9">
    <location>
        <begin position="29"/>
        <end position="215"/>
    </location>
</feature>
<proteinExistence type="inferred from homology"/>
<feature type="transmembrane region" description="Helical" evidence="7">
    <location>
        <begin position="28"/>
        <end position="50"/>
    </location>
</feature>
<evidence type="ECO:0000256" key="1">
    <source>
        <dbReference type="ARBA" id="ARBA00004651"/>
    </source>
</evidence>